<dbReference type="InterPro" id="IPR002018">
    <property type="entry name" value="CarbesteraseB"/>
</dbReference>
<feature type="signal peptide" evidence="3">
    <location>
        <begin position="1"/>
        <end position="17"/>
    </location>
</feature>
<dbReference type="InterPro" id="IPR029058">
    <property type="entry name" value="AB_hydrolase_fold"/>
</dbReference>
<proteinExistence type="inferred from homology"/>
<keyword evidence="3" id="KW-0732">Signal</keyword>
<dbReference type="GO" id="GO:0016787">
    <property type="term" value="F:hydrolase activity"/>
    <property type="evidence" value="ECO:0007669"/>
    <property type="project" value="UniProtKB-KW"/>
</dbReference>
<dbReference type="EMBL" id="JARJCM010000027">
    <property type="protein sequence ID" value="KAJ7039384.1"/>
    <property type="molecule type" value="Genomic_DNA"/>
</dbReference>
<dbReference type="AlphaFoldDB" id="A0AAD6XBP2"/>
<sequence>MVTFSLLFLSIAAAASAAELSTVTLDYGTFTGRTNTSNGIIYFEGVRFADPPIGELRWRAPVSPPSTHLGNVNATKLGSACIDDTQTSSSAQEDEDCLFGNVYIPIATTAKSKLPVLVYFHGGGFEFGSSADAPPENILLGSAEPLIFVTFDYRLGQFGFLAGTPVHQSGQLNVGLLDQRAALEWVQTFIGQFGGDSSRVTIWGQSAGAGSVMFHLMAEGGENRALFHRAMADSVPLIFSPQYNDTFIENLFTQFAGFAGCGDSGNGPAIMACLRAAPTATIATAGKNTLANRTSALYPIGPITDGLFLRERPVEAFRNGNFVRVPVLIGSNTNEGSHWSSTLPNPAANTSEPNATETTVFNFVAGQYPQISQASFQTAIHQLYPLADYNNSFSLQGQQIYGEMRYICTGLMVTSALANAGLDTYQYHWDNPTLGSNHAGELVAFFNGDEVFDPADETLVQAMRRYWTSFATSGTPVADGALSWKLSGNNGSPRILLHPGDIVMEQVTNELTERCAFWHGLASEILT</sequence>
<evidence type="ECO:0000256" key="2">
    <source>
        <dbReference type="ARBA" id="ARBA00022801"/>
    </source>
</evidence>
<dbReference type="SUPFAM" id="SSF53474">
    <property type="entry name" value="alpha/beta-Hydrolases"/>
    <property type="match status" value="1"/>
</dbReference>
<protein>
    <recommendedName>
        <fullName evidence="3">Carboxylic ester hydrolase</fullName>
        <ecNumber evidence="3">3.1.1.-</ecNumber>
    </recommendedName>
</protein>
<evidence type="ECO:0000256" key="1">
    <source>
        <dbReference type="ARBA" id="ARBA00005964"/>
    </source>
</evidence>
<dbReference type="Pfam" id="PF00135">
    <property type="entry name" value="COesterase"/>
    <property type="match status" value="1"/>
</dbReference>
<evidence type="ECO:0000256" key="3">
    <source>
        <dbReference type="RuleBase" id="RU361235"/>
    </source>
</evidence>
<keyword evidence="6" id="KW-1185">Reference proteome</keyword>
<evidence type="ECO:0000259" key="4">
    <source>
        <dbReference type="Pfam" id="PF00135"/>
    </source>
</evidence>
<accession>A0AAD6XBP2</accession>
<feature type="domain" description="Carboxylesterase type B" evidence="4">
    <location>
        <begin position="22"/>
        <end position="496"/>
    </location>
</feature>
<dbReference type="Gene3D" id="3.40.50.1820">
    <property type="entry name" value="alpha/beta hydrolase"/>
    <property type="match status" value="1"/>
</dbReference>
<name>A0AAD6XBP2_9AGAR</name>
<evidence type="ECO:0000313" key="5">
    <source>
        <dbReference type="EMBL" id="KAJ7039384.1"/>
    </source>
</evidence>
<dbReference type="Proteomes" id="UP001218188">
    <property type="component" value="Unassembled WGS sequence"/>
</dbReference>
<dbReference type="EC" id="3.1.1.-" evidence="3"/>
<dbReference type="InterPro" id="IPR050309">
    <property type="entry name" value="Type-B_Carboxylest/Lipase"/>
</dbReference>
<comment type="caution">
    <text evidence="5">The sequence shown here is derived from an EMBL/GenBank/DDBJ whole genome shotgun (WGS) entry which is preliminary data.</text>
</comment>
<dbReference type="PANTHER" id="PTHR11559">
    <property type="entry name" value="CARBOXYLESTERASE"/>
    <property type="match status" value="1"/>
</dbReference>
<keyword evidence="2 3" id="KW-0378">Hydrolase</keyword>
<dbReference type="InterPro" id="IPR019826">
    <property type="entry name" value="Carboxylesterase_B_AS"/>
</dbReference>
<comment type="similarity">
    <text evidence="1 3">Belongs to the type-B carboxylesterase/lipase family.</text>
</comment>
<evidence type="ECO:0000313" key="6">
    <source>
        <dbReference type="Proteomes" id="UP001218188"/>
    </source>
</evidence>
<organism evidence="5 6">
    <name type="scientific">Mycena alexandri</name>
    <dbReference type="NCBI Taxonomy" id="1745969"/>
    <lineage>
        <taxon>Eukaryota</taxon>
        <taxon>Fungi</taxon>
        <taxon>Dikarya</taxon>
        <taxon>Basidiomycota</taxon>
        <taxon>Agaricomycotina</taxon>
        <taxon>Agaricomycetes</taxon>
        <taxon>Agaricomycetidae</taxon>
        <taxon>Agaricales</taxon>
        <taxon>Marasmiineae</taxon>
        <taxon>Mycenaceae</taxon>
        <taxon>Mycena</taxon>
    </lineage>
</organism>
<gene>
    <name evidence="5" type="ORF">C8F04DRAFT_1086630</name>
</gene>
<feature type="chain" id="PRO_5041776633" description="Carboxylic ester hydrolase" evidence="3">
    <location>
        <begin position="18"/>
        <end position="527"/>
    </location>
</feature>
<reference evidence="5" key="1">
    <citation type="submission" date="2023-03" db="EMBL/GenBank/DDBJ databases">
        <title>Massive genome expansion in bonnet fungi (Mycena s.s.) driven by repeated elements and novel gene families across ecological guilds.</title>
        <authorList>
            <consortium name="Lawrence Berkeley National Laboratory"/>
            <person name="Harder C.B."/>
            <person name="Miyauchi S."/>
            <person name="Viragh M."/>
            <person name="Kuo A."/>
            <person name="Thoen E."/>
            <person name="Andreopoulos B."/>
            <person name="Lu D."/>
            <person name="Skrede I."/>
            <person name="Drula E."/>
            <person name="Henrissat B."/>
            <person name="Morin E."/>
            <person name="Kohler A."/>
            <person name="Barry K."/>
            <person name="LaButti K."/>
            <person name="Morin E."/>
            <person name="Salamov A."/>
            <person name="Lipzen A."/>
            <person name="Mereny Z."/>
            <person name="Hegedus B."/>
            <person name="Baldrian P."/>
            <person name="Stursova M."/>
            <person name="Weitz H."/>
            <person name="Taylor A."/>
            <person name="Grigoriev I.V."/>
            <person name="Nagy L.G."/>
            <person name="Martin F."/>
            <person name="Kauserud H."/>
        </authorList>
    </citation>
    <scope>NUCLEOTIDE SEQUENCE</scope>
    <source>
        <strain evidence="5">CBHHK200</strain>
    </source>
</reference>
<dbReference type="PROSITE" id="PS00122">
    <property type="entry name" value="CARBOXYLESTERASE_B_1"/>
    <property type="match status" value="1"/>
</dbReference>